<dbReference type="InterPro" id="IPR032135">
    <property type="entry name" value="DUF4817"/>
</dbReference>
<feature type="compositionally biased region" description="Polar residues" evidence="1">
    <location>
        <begin position="18"/>
        <end position="29"/>
    </location>
</feature>
<evidence type="ECO:0000256" key="1">
    <source>
        <dbReference type="SAM" id="MobiDB-lite"/>
    </source>
</evidence>
<proteinExistence type="predicted"/>
<sequence length="167" mass="19651">MHELSPLPGSKMEECSNKYHSFRSSNSSSPKERCKETLDDIRTCRYPELVRACGVDETARILRLTPVNMHMDYSIEQKVWSVIWYSKHGKPKPVQIECRRKFGRHDRTPDGATIKRWWTKIFETGSANKRKKTKTRWVRTELTETYVIGKFQEDEHASQRSVTRMDG</sequence>
<dbReference type="Proteomes" id="UP000887574">
    <property type="component" value="Unplaced"/>
</dbReference>
<protein>
    <submittedName>
        <fullName evidence="4">DUF4817 domain-containing protein</fullName>
    </submittedName>
</protein>
<organism evidence="3 4">
    <name type="scientific">Ditylenchus dipsaci</name>
    <dbReference type="NCBI Taxonomy" id="166011"/>
    <lineage>
        <taxon>Eukaryota</taxon>
        <taxon>Metazoa</taxon>
        <taxon>Ecdysozoa</taxon>
        <taxon>Nematoda</taxon>
        <taxon>Chromadorea</taxon>
        <taxon>Rhabditida</taxon>
        <taxon>Tylenchina</taxon>
        <taxon>Tylenchomorpha</taxon>
        <taxon>Sphaerularioidea</taxon>
        <taxon>Anguinidae</taxon>
        <taxon>Anguininae</taxon>
        <taxon>Ditylenchus</taxon>
    </lineage>
</organism>
<dbReference type="Pfam" id="PF16087">
    <property type="entry name" value="DUF4817"/>
    <property type="match status" value="1"/>
</dbReference>
<evidence type="ECO:0000313" key="4">
    <source>
        <dbReference type="WBParaSite" id="jg1851"/>
    </source>
</evidence>
<name>A0A915DDM7_9BILA</name>
<keyword evidence="3" id="KW-1185">Reference proteome</keyword>
<evidence type="ECO:0000313" key="3">
    <source>
        <dbReference type="Proteomes" id="UP000887574"/>
    </source>
</evidence>
<feature type="domain" description="DUF4817" evidence="2">
    <location>
        <begin position="74"/>
        <end position="127"/>
    </location>
</feature>
<dbReference type="AlphaFoldDB" id="A0A915DDM7"/>
<reference evidence="4" key="1">
    <citation type="submission" date="2022-11" db="UniProtKB">
        <authorList>
            <consortium name="WormBaseParasite"/>
        </authorList>
    </citation>
    <scope>IDENTIFICATION</scope>
</reference>
<accession>A0A915DDM7</accession>
<evidence type="ECO:0000259" key="2">
    <source>
        <dbReference type="Pfam" id="PF16087"/>
    </source>
</evidence>
<dbReference type="WBParaSite" id="jg1851">
    <property type="protein sequence ID" value="jg1851"/>
    <property type="gene ID" value="jg1851"/>
</dbReference>
<feature type="region of interest" description="Disordered" evidence="1">
    <location>
        <begin position="1"/>
        <end position="32"/>
    </location>
</feature>